<dbReference type="GO" id="GO:0008168">
    <property type="term" value="F:methyltransferase activity"/>
    <property type="evidence" value="ECO:0007669"/>
    <property type="project" value="UniProtKB-KW"/>
</dbReference>
<dbReference type="CDD" id="cd02440">
    <property type="entry name" value="AdoMet_MTases"/>
    <property type="match status" value="1"/>
</dbReference>
<gene>
    <name evidence="1" type="ORF">LIER_12943</name>
</gene>
<keyword evidence="1" id="KW-0808">Transferase</keyword>
<evidence type="ECO:0000313" key="1">
    <source>
        <dbReference type="EMBL" id="GAA0155149.1"/>
    </source>
</evidence>
<protein>
    <submittedName>
        <fullName evidence="1">Methyltransferase</fullName>
    </submittedName>
</protein>
<dbReference type="InterPro" id="IPR029063">
    <property type="entry name" value="SAM-dependent_MTases_sf"/>
</dbReference>
<sequence>MLVPLNRETDWTFSTFSGHLQLLLTLPHLSRLILVSNWTNYTNPISYKMGKCDFEDDLFEVEASLMPVMLALAPELGFYRDGEVSLAPKLDFCRSGEVSEVPFLRYEDEVVEIEVLEIFEGSIVGEMLVEDVVLRFGDGEKGFRRRLRFKRMPNLVQSQMRICRNNDDKLNEEKLELKGGGERFLVDDRVLVQPYLEPMVAGMMVIGGWLDGRIRDGLRPKALCLGVGGGALVRFLNSQMGFEVFGVEEDETVLQVGRKYFGLESSESIHLCVGDAIETIKKLAYRDSKWNGEVSSGYCKENGWCYNRLASKFDVIMVDMDSSDAKLGTCAPPLEFIRKSVLLAAKTILSDFGALIINVIPPTKSLYEKLINELREFFAELYVIDVGNEENFVLIASVSDGTASGDCANAFTIKVRSSVSESYIDSIRKISNSVN</sequence>
<evidence type="ECO:0000313" key="2">
    <source>
        <dbReference type="Proteomes" id="UP001454036"/>
    </source>
</evidence>
<comment type="caution">
    <text evidence="1">The sequence shown here is derived from an EMBL/GenBank/DDBJ whole genome shotgun (WGS) entry which is preliminary data.</text>
</comment>
<dbReference type="GO" id="GO:0032259">
    <property type="term" value="P:methylation"/>
    <property type="evidence" value="ECO:0007669"/>
    <property type="project" value="UniProtKB-KW"/>
</dbReference>
<dbReference type="Gene3D" id="3.40.50.150">
    <property type="entry name" value="Vaccinia Virus protein VP39"/>
    <property type="match status" value="1"/>
</dbReference>
<name>A0AAV3PTN7_LITER</name>
<dbReference type="SUPFAM" id="SSF53335">
    <property type="entry name" value="S-adenosyl-L-methionine-dependent methyltransferases"/>
    <property type="match status" value="1"/>
</dbReference>
<keyword evidence="2" id="KW-1185">Reference proteome</keyword>
<reference evidence="1 2" key="1">
    <citation type="submission" date="2024-01" db="EMBL/GenBank/DDBJ databases">
        <title>The complete chloroplast genome sequence of Lithospermum erythrorhizon: insights into the phylogenetic relationship among Boraginaceae species and the maternal lineages of purple gromwells.</title>
        <authorList>
            <person name="Okada T."/>
            <person name="Watanabe K."/>
        </authorList>
    </citation>
    <scope>NUCLEOTIDE SEQUENCE [LARGE SCALE GENOMIC DNA]</scope>
</reference>
<organism evidence="1 2">
    <name type="scientific">Lithospermum erythrorhizon</name>
    <name type="common">Purple gromwell</name>
    <name type="synonym">Lithospermum officinale var. erythrorhizon</name>
    <dbReference type="NCBI Taxonomy" id="34254"/>
    <lineage>
        <taxon>Eukaryota</taxon>
        <taxon>Viridiplantae</taxon>
        <taxon>Streptophyta</taxon>
        <taxon>Embryophyta</taxon>
        <taxon>Tracheophyta</taxon>
        <taxon>Spermatophyta</taxon>
        <taxon>Magnoliopsida</taxon>
        <taxon>eudicotyledons</taxon>
        <taxon>Gunneridae</taxon>
        <taxon>Pentapetalae</taxon>
        <taxon>asterids</taxon>
        <taxon>lamiids</taxon>
        <taxon>Boraginales</taxon>
        <taxon>Boraginaceae</taxon>
        <taxon>Boraginoideae</taxon>
        <taxon>Lithospermeae</taxon>
        <taxon>Lithospermum</taxon>
    </lineage>
</organism>
<accession>A0AAV3PTN7</accession>
<keyword evidence="1" id="KW-0489">Methyltransferase</keyword>
<dbReference type="AlphaFoldDB" id="A0AAV3PTN7"/>
<dbReference type="EMBL" id="BAABME010002554">
    <property type="protein sequence ID" value="GAA0155149.1"/>
    <property type="molecule type" value="Genomic_DNA"/>
</dbReference>
<proteinExistence type="predicted"/>
<dbReference type="Proteomes" id="UP001454036">
    <property type="component" value="Unassembled WGS sequence"/>
</dbReference>